<gene>
    <name evidence="1" type="ORF">NG821_03335</name>
</gene>
<dbReference type="InterPro" id="IPR014858">
    <property type="entry name" value="BrxB"/>
</dbReference>
<dbReference type="Pfam" id="PF08747">
    <property type="entry name" value="BrxB"/>
    <property type="match status" value="1"/>
</dbReference>
<proteinExistence type="predicted"/>
<sequence>MRSLTIPELYNYLCSPQFKDAESGNIFYNYYIYQYPAKKEYEIRRQIKEFLSKLRRPANFINALSIDLFEAFCDYLRTESFGKQSLLEMTFDEDKSTPDEVTNELSYEANSDEFYAFIHQRILKHIHSDDGYKHPYVFVHGIGKMFPYLRCNVFLNGYEKYNDPGSYRIIVFYPGHCVGNSFSLFDTLPDEHTYRAILLVNE</sequence>
<comment type="caution">
    <text evidence="1">The sequence shown here is derived from an EMBL/GenBank/DDBJ whole genome shotgun (WGS) entry which is preliminary data.</text>
</comment>
<keyword evidence="2" id="KW-1185">Reference proteome</keyword>
<accession>A0ABT1BUX2</accession>
<name>A0ABT1BUX2_9BACT</name>
<dbReference type="Proteomes" id="UP001204015">
    <property type="component" value="Unassembled WGS sequence"/>
</dbReference>
<reference evidence="1 2" key="1">
    <citation type="submission" date="2022-06" db="EMBL/GenBank/DDBJ databases">
        <title>A taxonomic note on the genus Prevotella: Description of four novel genera and emended description of the genera Hallella and Xylanibacter.</title>
        <authorList>
            <person name="Hitch T.C.A."/>
        </authorList>
    </citation>
    <scope>NUCLEOTIDE SEQUENCE [LARGE SCALE GENOMIC DNA]</scope>
    <source>
        <strain evidence="1 2">DSM 100619</strain>
    </source>
</reference>
<dbReference type="EMBL" id="JAMXLY010000008">
    <property type="protein sequence ID" value="MCO6024886.1"/>
    <property type="molecule type" value="Genomic_DNA"/>
</dbReference>
<organism evidence="1 2">
    <name type="scientific">Segatella cerevisiae</name>
    <dbReference type="NCBI Taxonomy" id="2053716"/>
    <lineage>
        <taxon>Bacteria</taxon>
        <taxon>Pseudomonadati</taxon>
        <taxon>Bacteroidota</taxon>
        <taxon>Bacteroidia</taxon>
        <taxon>Bacteroidales</taxon>
        <taxon>Prevotellaceae</taxon>
        <taxon>Segatella</taxon>
    </lineage>
</organism>
<dbReference type="RefSeq" id="WP_252760250.1">
    <property type="nucleotide sequence ID" value="NZ_JAMXLY010000008.1"/>
</dbReference>
<evidence type="ECO:0000313" key="1">
    <source>
        <dbReference type="EMBL" id="MCO6024886.1"/>
    </source>
</evidence>
<protein>
    <submittedName>
        <fullName evidence="1">DUF1788 domain-containing protein</fullName>
    </submittedName>
</protein>
<evidence type="ECO:0000313" key="2">
    <source>
        <dbReference type="Proteomes" id="UP001204015"/>
    </source>
</evidence>